<dbReference type="Proteomes" id="UP000325577">
    <property type="component" value="Linkage Group LG5"/>
</dbReference>
<gene>
    <name evidence="3" type="ORF">F0562_012905</name>
</gene>
<keyword evidence="1" id="KW-0863">Zinc-finger</keyword>
<feature type="domain" description="CCHC-type" evidence="2">
    <location>
        <begin position="259"/>
        <end position="272"/>
    </location>
</feature>
<dbReference type="PANTHER" id="PTHR48453:SF1">
    <property type="entry name" value="CCHC-TYPE DOMAIN-CONTAINING PROTEIN"/>
    <property type="match status" value="1"/>
</dbReference>
<dbReference type="OrthoDB" id="10070154at2759"/>
<accession>A0A5J4ZXT4</accession>
<dbReference type="GO" id="GO:0008270">
    <property type="term" value="F:zinc ion binding"/>
    <property type="evidence" value="ECO:0007669"/>
    <property type="project" value="UniProtKB-KW"/>
</dbReference>
<dbReference type="PANTHER" id="PTHR48453">
    <property type="entry name" value="CCHC-TYPE DOMAIN-CONTAINING PROTEIN"/>
    <property type="match status" value="1"/>
</dbReference>
<name>A0A5J4ZXT4_9ASTE</name>
<dbReference type="InterPro" id="IPR007529">
    <property type="entry name" value="Znf_HIT"/>
</dbReference>
<keyword evidence="1" id="KW-0479">Metal-binding</keyword>
<dbReference type="GO" id="GO:0003676">
    <property type="term" value="F:nucleic acid binding"/>
    <property type="evidence" value="ECO:0007669"/>
    <property type="project" value="InterPro"/>
</dbReference>
<dbReference type="CDD" id="cd23022">
    <property type="entry name" value="zf-HIT_DDX59"/>
    <property type="match status" value="1"/>
</dbReference>
<dbReference type="InterPro" id="IPR001878">
    <property type="entry name" value="Znf_CCHC"/>
</dbReference>
<dbReference type="AlphaFoldDB" id="A0A5J4ZXT4"/>
<dbReference type="Gene3D" id="3.30.60.220">
    <property type="match status" value="1"/>
</dbReference>
<dbReference type="EMBL" id="CM018048">
    <property type="protein sequence ID" value="KAA8522232.1"/>
    <property type="molecule type" value="Genomic_DNA"/>
</dbReference>
<keyword evidence="4" id="KW-1185">Reference proteome</keyword>
<dbReference type="PROSITE" id="PS50158">
    <property type="entry name" value="ZF_CCHC"/>
    <property type="match status" value="1"/>
</dbReference>
<evidence type="ECO:0000313" key="3">
    <source>
        <dbReference type="EMBL" id="KAA8522232.1"/>
    </source>
</evidence>
<organism evidence="3 4">
    <name type="scientific">Nyssa sinensis</name>
    <dbReference type="NCBI Taxonomy" id="561372"/>
    <lineage>
        <taxon>Eukaryota</taxon>
        <taxon>Viridiplantae</taxon>
        <taxon>Streptophyta</taxon>
        <taxon>Embryophyta</taxon>
        <taxon>Tracheophyta</taxon>
        <taxon>Spermatophyta</taxon>
        <taxon>Magnoliopsida</taxon>
        <taxon>eudicotyledons</taxon>
        <taxon>Gunneridae</taxon>
        <taxon>Pentapetalae</taxon>
        <taxon>asterids</taxon>
        <taxon>Cornales</taxon>
        <taxon>Nyssaceae</taxon>
        <taxon>Nyssa</taxon>
    </lineage>
</organism>
<protein>
    <recommendedName>
        <fullName evidence="2">CCHC-type domain-containing protein</fullName>
    </recommendedName>
</protein>
<keyword evidence="1" id="KW-0862">Zinc</keyword>
<proteinExistence type="predicted"/>
<sequence>MGTRTNFYKNPSVTYNKDFNLNSVLQNLRAYNVATGNTPPTEEPIPRDERILHRKRRREWRPPLDLNHEIEKNDGPMSHQDYIERTRKEVNSSRNYQELTADVLKTSSSGIHLVDYDSDKSASSECEEKQGPPNYNLVMDSCEEMQDHPNSGKMNKVDQIKKRSEQRFPVPGEPVCVVCGKYGEYICNETEDDICSMDCKAELLENFKLAEGPLSNQSPVESSLGPIHALQMPEFGVDTWDYNRHRWSKMKSSLCTYECWKCQKPGHLPEDCLVMTSNRQSLCSDETCNQAAIGQKNSSSISRDLLQLYKRCHQIGKNLSVAKCNACHRSSSLAACLDCSTTVCDSAGHLSEHIRAHPSHGQYYSYKLRRLERSWTFNHLGFYLL</sequence>
<evidence type="ECO:0000256" key="1">
    <source>
        <dbReference type="PROSITE-ProRule" id="PRU00047"/>
    </source>
</evidence>
<evidence type="ECO:0000313" key="4">
    <source>
        <dbReference type="Proteomes" id="UP000325577"/>
    </source>
</evidence>
<reference evidence="3 4" key="1">
    <citation type="submission" date="2019-09" db="EMBL/GenBank/DDBJ databases">
        <title>A chromosome-level genome assembly of the Chinese tupelo Nyssa sinensis.</title>
        <authorList>
            <person name="Yang X."/>
            <person name="Kang M."/>
            <person name="Yang Y."/>
            <person name="Xiong H."/>
            <person name="Wang M."/>
            <person name="Zhang Z."/>
            <person name="Wang Z."/>
            <person name="Wu H."/>
            <person name="Ma T."/>
            <person name="Liu J."/>
            <person name="Xi Z."/>
        </authorList>
    </citation>
    <scope>NUCLEOTIDE SEQUENCE [LARGE SCALE GENOMIC DNA]</scope>
    <source>
        <strain evidence="3">J267</strain>
        <tissue evidence="3">Leaf</tissue>
    </source>
</reference>
<evidence type="ECO:0000259" key="2">
    <source>
        <dbReference type="PROSITE" id="PS50158"/>
    </source>
</evidence>
<dbReference type="Pfam" id="PF04438">
    <property type="entry name" value="zf-HIT"/>
    <property type="match status" value="1"/>
</dbReference>